<sequence>MWELITHSSNLIFSVCICLMLLLGILELILLLLGGGSQGFLEQFLPDDLSTAQHAEIGVDADQSIFTQVLDWLYLGRVPLFVWLIIFLTIYGLTGFIIQSIFHHFTAHFFSAWIIAPACLFLSMPLVRYSSMIISKILPQDETTAIYSEELIGRTAVIILGEAKINSPAQAKVQDQFGQTHYVLVEPEQDEIFTQGQSVVLTQRTKIGFQAITL</sequence>
<feature type="domain" description="Inner membrane protein YqiJ N-terminal" evidence="2">
    <location>
        <begin position="10"/>
        <end position="128"/>
    </location>
</feature>
<evidence type="ECO:0000313" key="4">
    <source>
        <dbReference type="Proteomes" id="UP000569202"/>
    </source>
</evidence>
<evidence type="ECO:0000313" key="3">
    <source>
        <dbReference type="EMBL" id="NNH77534.1"/>
    </source>
</evidence>
<accession>A0A2C9WTE4</accession>
<dbReference type="EMBL" id="JABERL010000020">
    <property type="protein sequence ID" value="NNH77534.1"/>
    <property type="molecule type" value="Genomic_DNA"/>
</dbReference>
<dbReference type="RefSeq" id="WP_086192452.1">
    <property type="nucleotide sequence ID" value="NZ_JABERL010000020.1"/>
</dbReference>
<dbReference type="Pfam" id="PF07290">
    <property type="entry name" value="YqiJ_OB"/>
    <property type="match status" value="1"/>
</dbReference>
<organism evidence="3 4">
    <name type="scientific">Acinetobacter terrae</name>
    <dbReference type="NCBI Taxonomy" id="2731247"/>
    <lineage>
        <taxon>Bacteria</taxon>
        <taxon>Pseudomonadati</taxon>
        <taxon>Pseudomonadota</taxon>
        <taxon>Gammaproteobacteria</taxon>
        <taxon>Moraxellales</taxon>
        <taxon>Moraxellaceae</taxon>
        <taxon>Acinetobacter</taxon>
        <taxon>Acinetobacter Taxon 24</taxon>
    </lineage>
</organism>
<feature type="domain" description="Inner membrane protein YqiJ OB-fold" evidence="1">
    <location>
        <begin position="150"/>
        <end position="212"/>
    </location>
</feature>
<dbReference type="Pfam" id="PF21001">
    <property type="entry name" value="YqiJ_N"/>
    <property type="match status" value="1"/>
</dbReference>
<dbReference type="InterPro" id="IPR010840">
    <property type="entry name" value="YqiJ_OB"/>
</dbReference>
<protein>
    <submittedName>
        <fullName evidence="3">DUF1449 family protein</fullName>
    </submittedName>
</protein>
<evidence type="ECO:0000259" key="1">
    <source>
        <dbReference type="Pfam" id="PF07290"/>
    </source>
</evidence>
<gene>
    <name evidence="3" type="ORF">HLH17_07645</name>
</gene>
<dbReference type="AlphaFoldDB" id="A0A2C9WTE4"/>
<reference evidence="3 4" key="1">
    <citation type="submission" date="2020-04" db="EMBL/GenBank/DDBJ databases">
        <title>Acinetobacter Taxon 24.</title>
        <authorList>
            <person name="Nemec A."/>
            <person name="Radolfova-Krizova L."/>
            <person name="Higgins P.G."/>
            <person name="Spanelova P."/>
        </authorList>
    </citation>
    <scope>NUCLEOTIDE SEQUENCE [LARGE SCALE GENOMIC DNA]</scope>
    <source>
        <strain evidence="3 4">ANC 5380</strain>
    </source>
</reference>
<name>A0A2C9WTE4_9GAMM</name>
<comment type="caution">
    <text evidence="3">The sequence shown here is derived from an EMBL/GenBank/DDBJ whole genome shotgun (WGS) entry which is preliminary data.</text>
</comment>
<dbReference type="Proteomes" id="UP000569202">
    <property type="component" value="Unassembled WGS sequence"/>
</dbReference>
<evidence type="ECO:0000259" key="2">
    <source>
        <dbReference type="Pfam" id="PF21001"/>
    </source>
</evidence>
<accession>A0A7Y2RF78</accession>
<dbReference type="InterPro" id="IPR048376">
    <property type="entry name" value="YqiJ_N"/>
</dbReference>
<dbReference type="STRING" id="1977878.B9T23_00750"/>
<proteinExistence type="predicted"/>